<organism evidence="1 2">
    <name type="scientific">Bradyrhizobium retamae</name>
    <dbReference type="NCBI Taxonomy" id="1300035"/>
    <lineage>
        <taxon>Bacteria</taxon>
        <taxon>Pseudomonadati</taxon>
        <taxon>Pseudomonadota</taxon>
        <taxon>Alphaproteobacteria</taxon>
        <taxon>Hyphomicrobiales</taxon>
        <taxon>Nitrobacteraceae</taxon>
        <taxon>Bradyrhizobium</taxon>
    </lineage>
</organism>
<protein>
    <submittedName>
        <fullName evidence="1">Uncharacterized protein</fullName>
    </submittedName>
</protein>
<keyword evidence="2" id="KW-1185">Reference proteome</keyword>
<comment type="caution">
    <text evidence="1">The sequence shown here is derived from an EMBL/GenBank/DDBJ whole genome shotgun (WGS) entry which is preliminary data.</text>
</comment>
<dbReference type="AlphaFoldDB" id="A0A0R3MJN5"/>
<dbReference type="Proteomes" id="UP000052023">
    <property type="component" value="Unassembled WGS sequence"/>
</dbReference>
<evidence type="ECO:0000313" key="2">
    <source>
        <dbReference type="Proteomes" id="UP000052023"/>
    </source>
</evidence>
<evidence type="ECO:0000313" key="1">
    <source>
        <dbReference type="EMBL" id="KRR17725.1"/>
    </source>
</evidence>
<dbReference type="EMBL" id="LLYA01000206">
    <property type="protein sequence ID" value="KRR17725.1"/>
    <property type="molecule type" value="Genomic_DNA"/>
</dbReference>
<proteinExistence type="predicted"/>
<sequence>MDTIVRGGGVLGDAAIRHTITTVDPMTLTRVQVSTDAAGVAGLDADSPAASLNANDVVVTTTGNNADGVRGVAG</sequence>
<reference evidence="1 2" key="1">
    <citation type="submission" date="2014-03" db="EMBL/GenBank/DDBJ databases">
        <title>Bradyrhizobium valentinum sp. nov., isolated from effective nodules of Lupinus mariae-josephae, a lupine endemic of basic-lime soils in Eastern Spain.</title>
        <authorList>
            <person name="Duran D."/>
            <person name="Rey L."/>
            <person name="Navarro A."/>
            <person name="Busquets A."/>
            <person name="Imperial J."/>
            <person name="Ruiz-Argueso T."/>
        </authorList>
    </citation>
    <scope>NUCLEOTIDE SEQUENCE [LARGE SCALE GENOMIC DNA]</scope>
    <source>
        <strain evidence="1 2">Ro19</strain>
    </source>
</reference>
<name>A0A0R3MJN5_9BRAD</name>
<dbReference type="RefSeq" id="WP_057847533.1">
    <property type="nucleotide sequence ID" value="NZ_LLYA01000206.1"/>
</dbReference>
<gene>
    <name evidence="1" type="ORF">CQ13_35890</name>
</gene>
<accession>A0A0R3MJN5</accession>